<feature type="transmembrane region" description="Helical" evidence="12">
    <location>
        <begin position="7"/>
        <end position="29"/>
    </location>
</feature>
<evidence type="ECO:0000256" key="1">
    <source>
        <dbReference type="ARBA" id="ARBA00000085"/>
    </source>
</evidence>
<dbReference type="GO" id="GO:0005886">
    <property type="term" value="C:plasma membrane"/>
    <property type="evidence" value="ECO:0007669"/>
    <property type="project" value="TreeGrafter"/>
</dbReference>
<dbReference type="SMART" id="SM00388">
    <property type="entry name" value="HisKA"/>
    <property type="match status" value="1"/>
</dbReference>
<dbReference type="PANTHER" id="PTHR45436:SF14">
    <property type="entry name" value="SENSOR PROTEIN QSEC"/>
    <property type="match status" value="1"/>
</dbReference>
<keyword evidence="6 12" id="KW-0812">Transmembrane</keyword>
<evidence type="ECO:0000256" key="6">
    <source>
        <dbReference type="ARBA" id="ARBA00022692"/>
    </source>
</evidence>
<evidence type="ECO:0000256" key="12">
    <source>
        <dbReference type="SAM" id="Phobius"/>
    </source>
</evidence>
<evidence type="ECO:0000256" key="10">
    <source>
        <dbReference type="ARBA" id="ARBA00022989"/>
    </source>
</evidence>
<keyword evidence="7" id="KW-0547">Nucleotide-binding</keyword>
<proteinExistence type="predicted"/>
<dbReference type="EC" id="2.7.13.3" evidence="3"/>
<dbReference type="InterPro" id="IPR013727">
    <property type="entry name" value="2CSK_N"/>
</dbReference>
<evidence type="ECO:0000256" key="2">
    <source>
        <dbReference type="ARBA" id="ARBA00004141"/>
    </source>
</evidence>
<sequence>MTSLRVRLFMTLIAATGALWLIAAAWIYVGARQEVEHVLDTRLQEAARMVASLVASGDVTGKPRAVEPTTVVPGLGGYERQLSCQIWSFDDRLVARSTGAPDEKLSEGGSGFSERVVKGEPWRVYAIEDEAKGVRVLVGDRLGLREKLVADLIKGLLWPAALILPVLGLLIWASVGRGLSPLRRMAHELGRRDAEDMRPVDAGAAPSEIRPLTAALNGLFDKVERARRHEREVTAFAAHELRTPLAGLKTQAQVAAAAQSASIRDHALKQILVAVDRASRLVSQLLALARLDAEAPKPEFVEIAIGSLLEEAIELSYGAGAGDRVRVEIESALRSTTVFAPREPLLLLLRNLTENAIQHSERDGSILWRVGGSGSTLELMDEGPGADEEDIPRLTQRFFRGAQQMRSGDGVGLGLAIAAAAAELCDASLSFQNRKDRSGLVAHIAFLPANLRAANARAA</sequence>
<dbReference type="GO" id="GO:0000155">
    <property type="term" value="F:phosphorelay sensor kinase activity"/>
    <property type="evidence" value="ECO:0007669"/>
    <property type="project" value="InterPro"/>
</dbReference>
<feature type="transmembrane region" description="Helical" evidence="12">
    <location>
        <begin position="156"/>
        <end position="175"/>
    </location>
</feature>
<dbReference type="InterPro" id="IPR003594">
    <property type="entry name" value="HATPase_dom"/>
</dbReference>
<evidence type="ECO:0000256" key="7">
    <source>
        <dbReference type="ARBA" id="ARBA00022741"/>
    </source>
</evidence>
<dbReference type="Gene3D" id="1.10.287.130">
    <property type="match status" value="1"/>
</dbReference>
<evidence type="ECO:0000259" key="14">
    <source>
        <dbReference type="PROSITE" id="PS50885"/>
    </source>
</evidence>
<gene>
    <name evidence="15" type="ORF">DI565_16345</name>
</gene>
<comment type="caution">
    <text evidence="15">The sequence shown here is derived from an EMBL/GenBank/DDBJ whole genome shotgun (WGS) entry which is preliminary data.</text>
</comment>
<dbReference type="InterPro" id="IPR003661">
    <property type="entry name" value="HisK_dim/P_dom"/>
</dbReference>
<dbReference type="SUPFAM" id="SSF47384">
    <property type="entry name" value="Homodimeric domain of signal transducing histidine kinase"/>
    <property type="match status" value="1"/>
</dbReference>
<keyword evidence="5" id="KW-0808">Transferase</keyword>
<organism evidence="15 16">
    <name type="scientific">Ancylobacter novellus</name>
    <name type="common">Thiobacillus novellus</name>
    <dbReference type="NCBI Taxonomy" id="921"/>
    <lineage>
        <taxon>Bacteria</taxon>
        <taxon>Pseudomonadati</taxon>
        <taxon>Pseudomonadota</taxon>
        <taxon>Alphaproteobacteria</taxon>
        <taxon>Hyphomicrobiales</taxon>
        <taxon>Xanthobacteraceae</taxon>
        <taxon>Ancylobacter</taxon>
    </lineage>
</organism>
<keyword evidence="10 12" id="KW-1133">Transmembrane helix</keyword>
<dbReference type="Pfam" id="PF00512">
    <property type="entry name" value="HisKA"/>
    <property type="match status" value="1"/>
</dbReference>
<keyword evidence="12" id="KW-0472">Membrane</keyword>
<dbReference type="GO" id="GO:0005524">
    <property type="term" value="F:ATP binding"/>
    <property type="evidence" value="ECO:0007669"/>
    <property type="project" value="UniProtKB-KW"/>
</dbReference>
<dbReference type="InterPro" id="IPR005467">
    <property type="entry name" value="His_kinase_dom"/>
</dbReference>
<evidence type="ECO:0000256" key="11">
    <source>
        <dbReference type="ARBA" id="ARBA00023012"/>
    </source>
</evidence>
<evidence type="ECO:0000256" key="8">
    <source>
        <dbReference type="ARBA" id="ARBA00022777"/>
    </source>
</evidence>
<evidence type="ECO:0000256" key="4">
    <source>
        <dbReference type="ARBA" id="ARBA00022553"/>
    </source>
</evidence>
<dbReference type="Pfam" id="PF02518">
    <property type="entry name" value="HATPase_c"/>
    <property type="match status" value="1"/>
</dbReference>
<keyword evidence="4" id="KW-0597">Phosphoprotein</keyword>
<name>A0A2W5M4R6_ANCNO</name>
<comment type="catalytic activity">
    <reaction evidence="1">
        <text>ATP + protein L-histidine = ADP + protein N-phospho-L-histidine.</text>
        <dbReference type="EC" id="2.7.13.3"/>
    </reaction>
</comment>
<dbReference type="PANTHER" id="PTHR45436">
    <property type="entry name" value="SENSOR HISTIDINE KINASE YKOH"/>
    <property type="match status" value="1"/>
</dbReference>
<evidence type="ECO:0000256" key="9">
    <source>
        <dbReference type="ARBA" id="ARBA00022840"/>
    </source>
</evidence>
<feature type="domain" description="HAMP" evidence="14">
    <location>
        <begin position="176"/>
        <end position="228"/>
    </location>
</feature>
<dbReference type="Pfam" id="PF08521">
    <property type="entry name" value="2CSK_N"/>
    <property type="match status" value="1"/>
</dbReference>
<dbReference type="CDD" id="cd00082">
    <property type="entry name" value="HisKA"/>
    <property type="match status" value="1"/>
</dbReference>
<evidence type="ECO:0000313" key="16">
    <source>
        <dbReference type="Proteomes" id="UP000249577"/>
    </source>
</evidence>
<evidence type="ECO:0000313" key="15">
    <source>
        <dbReference type="EMBL" id="PZQ12393.1"/>
    </source>
</evidence>
<feature type="domain" description="Histidine kinase" evidence="13">
    <location>
        <begin position="236"/>
        <end position="450"/>
    </location>
</feature>
<dbReference type="EMBL" id="QFPN01000009">
    <property type="protein sequence ID" value="PZQ12393.1"/>
    <property type="molecule type" value="Genomic_DNA"/>
</dbReference>
<keyword evidence="9" id="KW-0067">ATP-binding</keyword>
<keyword evidence="11" id="KW-0902">Two-component regulatory system</keyword>
<evidence type="ECO:0000256" key="3">
    <source>
        <dbReference type="ARBA" id="ARBA00012438"/>
    </source>
</evidence>
<dbReference type="Gene3D" id="1.20.5.1040">
    <property type="entry name" value="Sensor protein qsec"/>
    <property type="match status" value="1"/>
</dbReference>
<dbReference type="PROSITE" id="PS50885">
    <property type="entry name" value="HAMP"/>
    <property type="match status" value="1"/>
</dbReference>
<protein>
    <recommendedName>
        <fullName evidence="3">histidine kinase</fullName>
        <ecNumber evidence="3">2.7.13.3</ecNumber>
    </recommendedName>
</protein>
<dbReference type="AlphaFoldDB" id="A0A2W5M4R6"/>
<dbReference type="Gene3D" id="3.30.565.10">
    <property type="entry name" value="Histidine kinase-like ATPase, C-terminal domain"/>
    <property type="match status" value="1"/>
</dbReference>
<accession>A0A2W5M4R6</accession>
<evidence type="ECO:0000259" key="13">
    <source>
        <dbReference type="PROSITE" id="PS50109"/>
    </source>
</evidence>
<dbReference type="InterPro" id="IPR003660">
    <property type="entry name" value="HAMP_dom"/>
</dbReference>
<dbReference type="InterPro" id="IPR050428">
    <property type="entry name" value="TCS_sensor_his_kinase"/>
</dbReference>
<dbReference type="SUPFAM" id="SSF55874">
    <property type="entry name" value="ATPase domain of HSP90 chaperone/DNA topoisomerase II/histidine kinase"/>
    <property type="match status" value="1"/>
</dbReference>
<dbReference type="InterPro" id="IPR036097">
    <property type="entry name" value="HisK_dim/P_sf"/>
</dbReference>
<reference evidence="15 16" key="1">
    <citation type="submission" date="2017-08" db="EMBL/GenBank/DDBJ databases">
        <title>Infants hospitalized years apart are colonized by the same room-sourced microbial strains.</title>
        <authorList>
            <person name="Brooks B."/>
            <person name="Olm M.R."/>
            <person name="Firek B.A."/>
            <person name="Baker R."/>
            <person name="Thomas B.C."/>
            <person name="Morowitz M.J."/>
            <person name="Banfield J.F."/>
        </authorList>
    </citation>
    <scope>NUCLEOTIDE SEQUENCE [LARGE SCALE GENOMIC DNA]</scope>
    <source>
        <strain evidence="15">S2_005_003_R2_43</strain>
    </source>
</reference>
<comment type="subcellular location">
    <subcellularLocation>
        <location evidence="2">Membrane</location>
        <topology evidence="2">Multi-pass membrane protein</topology>
    </subcellularLocation>
</comment>
<evidence type="ECO:0000256" key="5">
    <source>
        <dbReference type="ARBA" id="ARBA00022679"/>
    </source>
</evidence>
<dbReference type="InterPro" id="IPR036890">
    <property type="entry name" value="HATPase_C_sf"/>
</dbReference>
<dbReference type="PROSITE" id="PS50109">
    <property type="entry name" value="HIS_KIN"/>
    <property type="match status" value="1"/>
</dbReference>
<keyword evidence="8 15" id="KW-0418">Kinase</keyword>
<dbReference type="SMART" id="SM00387">
    <property type="entry name" value="HATPase_c"/>
    <property type="match status" value="1"/>
</dbReference>
<dbReference type="Proteomes" id="UP000249577">
    <property type="component" value="Unassembled WGS sequence"/>
</dbReference>